<evidence type="ECO:0000313" key="2">
    <source>
        <dbReference type="EMBL" id="MED6285234.1"/>
    </source>
</evidence>
<feature type="region of interest" description="Disordered" evidence="1">
    <location>
        <begin position="1"/>
        <end position="74"/>
    </location>
</feature>
<feature type="compositionally biased region" description="Low complexity" evidence="1">
    <location>
        <begin position="23"/>
        <end position="47"/>
    </location>
</feature>
<organism evidence="2 3">
    <name type="scientific">Characodon lateralis</name>
    <dbReference type="NCBI Taxonomy" id="208331"/>
    <lineage>
        <taxon>Eukaryota</taxon>
        <taxon>Metazoa</taxon>
        <taxon>Chordata</taxon>
        <taxon>Craniata</taxon>
        <taxon>Vertebrata</taxon>
        <taxon>Euteleostomi</taxon>
        <taxon>Actinopterygii</taxon>
        <taxon>Neopterygii</taxon>
        <taxon>Teleostei</taxon>
        <taxon>Neoteleostei</taxon>
        <taxon>Acanthomorphata</taxon>
        <taxon>Ovalentaria</taxon>
        <taxon>Atherinomorphae</taxon>
        <taxon>Cyprinodontiformes</taxon>
        <taxon>Goodeidae</taxon>
        <taxon>Characodon</taxon>
    </lineage>
</organism>
<sequence>MSGRSSRTIKQPLRFIDKESNVEDSSSELSTYSTDESSSDSVLSADEQPLCSGPSHDDHIPPQGRGRCRGSAHH</sequence>
<accession>A0ABU7EH91</accession>
<gene>
    <name evidence="2" type="ORF">CHARACLAT_027196</name>
</gene>
<dbReference type="EMBL" id="JAHUTJ010052578">
    <property type="protein sequence ID" value="MED6285234.1"/>
    <property type="molecule type" value="Genomic_DNA"/>
</dbReference>
<dbReference type="Proteomes" id="UP001352852">
    <property type="component" value="Unassembled WGS sequence"/>
</dbReference>
<reference evidence="2 3" key="1">
    <citation type="submission" date="2021-06" db="EMBL/GenBank/DDBJ databases">
        <authorList>
            <person name="Palmer J.M."/>
        </authorList>
    </citation>
    <scope>NUCLEOTIDE SEQUENCE [LARGE SCALE GENOMIC DNA]</scope>
    <source>
        <strain evidence="2 3">CL_MEX2019</strain>
        <tissue evidence="2">Muscle</tissue>
    </source>
</reference>
<comment type="caution">
    <text evidence="2">The sequence shown here is derived from an EMBL/GenBank/DDBJ whole genome shotgun (WGS) entry which is preliminary data.</text>
</comment>
<name>A0ABU7EH91_9TELE</name>
<protein>
    <submittedName>
        <fullName evidence="2">Uncharacterized protein</fullName>
    </submittedName>
</protein>
<evidence type="ECO:0000256" key="1">
    <source>
        <dbReference type="SAM" id="MobiDB-lite"/>
    </source>
</evidence>
<keyword evidence="3" id="KW-1185">Reference proteome</keyword>
<proteinExistence type="predicted"/>
<evidence type="ECO:0000313" key="3">
    <source>
        <dbReference type="Proteomes" id="UP001352852"/>
    </source>
</evidence>